<dbReference type="Gramene" id="GBG77872">
    <property type="protein sequence ID" value="GBG77872"/>
    <property type="gene ID" value="CBR_g25804"/>
</dbReference>
<dbReference type="Proteomes" id="UP000265515">
    <property type="component" value="Unassembled WGS sequence"/>
</dbReference>
<gene>
    <name evidence="1" type="ORF">CBR_g25804</name>
</gene>
<dbReference type="Gene3D" id="3.80.10.10">
    <property type="entry name" value="Ribonuclease Inhibitor"/>
    <property type="match status" value="2"/>
</dbReference>
<dbReference type="SUPFAM" id="SSF52047">
    <property type="entry name" value="RNI-like"/>
    <property type="match status" value="1"/>
</dbReference>
<sequence>MAALVNGCTALTDLSLSAVYPATVEESGESALRVLSGCHQLQSLRLSGFSPSAADDALQDGCCPLLSSLTLHRNELLREDKYARSLSVSTFSFQCARRRNLTSLSVRCSLYFGDDQLEAAVTECVGLRKLDVSNTRVSDRGIIAAVRACSDLRSLTASRCRYVTDASVRAVAFEGGRQLHELRFDETGVTHHALSFLARGPKCRLGLVTLLLYGSYVSGEPSTYPRLESLTSLDLLLDRYAHLQEVGLRIFDAFVETEQVEGMERMWGQAVLLRNARSLKPARELCSALKSATTKNKGYYRDLEEPRLPDWQCCGPFLRTLSRVGPSLRRLHLFADPRALFGDFEEEFLAFLGACPCLLSLRLTGITQVSDAILYKLGDVCPLLEQLAIAGSHIPFSQGVEHLHVTSCRLRYFEYWPDYYRDVLLGEADKRITYKRTQWW</sequence>
<dbReference type="GO" id="GO:0031146">
    <property type="term" value="P:SCF-dependent proteasomal ubiquitin-dependent protein catabolic process"/>
    <property type="evidence" value="ECO:0007669"/>
    <property type="project" value="TreeGrafter"/>
</dbReference>
<dbReference type="AlphaFoldDB" id="A0A388L6K6"/>
<dbReference type="PANTHER" id="PTHR13318:SF95">
    <property type="entry name" value="F-BOX PROTEIN YLR352W"/>
    <property type="match status" value="1"/>
</dbReference>
<reference evidence="1 2" key="1">
    <citation type="journal article" date="2018" name="Cell">
        <title>The Chara Genome: Secondary Complexity and Implications for Plant Terrestrialization.</title>
        <authorList>
            <person name="Nishiyama T."/>
            <person name="Sakayama H."/>
            <person name="Vries J.D."/>
            <person name="Buschmann H."/>
            <person name="Saint-Marcoux D."/>
            <person name="Ullrich K.K."/>
            <person name="Haas F.B."/>
            <person name="Vanderstraeten L."/>
            <person name="Becker D."/>
            <person name="Lang D."/>
            <person name="Vosolsobe S."/>
            <person name="Rombauts S."/>
            <person name="Wilhelmsson P.K.I."/>
            <person name="Janitza P."/>
            <person name="Kern R."/>
            <person name="Heyl A."/>
            <person name="Rumpler F."/>
            <person name="Villalobos L.I.A.C."/>
            <person name="Clay J.M."/>
            <person name="Skokan R."/>
            <person name="Toyoda A."/>
            <person name="Suzuki Y."/>
            <person name="Kagoshima H."/>
            <person name="Schijlen E."/>
            <person name="Tajeshwar N."/>
            <person name="Catarino B."/>
            <person name="Hetherington A.J."/>
            <person name="Saltykova A."/>
            <person name="Bonnot C."/>
            <person name="Breuninger H."/>
            <person name="Symeonidi A."/>
            <person name="Radhakrishnan G.V."/>
            <person name="Van Nieuwerburgh F."/>
            <person name="Deforce D."/>
            <person name="Chang C."/>
            <person name="Karol K.G."/>
            <person name="Hedrich R."/>
            <person name="Ulvskov P."/>
            <person name="Glockner G."/>
            <person name="Delwiche C.F."/>
            <person name="Petrasek J."/>
            <person name="Van de Peer Y."/>
            <person name="Friml J."/>
            <person name="Beilby M."/>
            <person name="Dolan L."/>
            <person name="Kohara Y."/>
            <person name="Sugano S."/>
            <person name="Fujiyama A."/>
            <person name="Delaux P.-M."/>
            <person name="Quint M."/>
            <person name="TheiBen G."/>
            <person name="Hagemann M."/>
            <person name="Harholt J."/>
            <person name="Dunand C."/>
            <person name="Zachgo S."/>
            <person name="Langdale J."/>
            <person name="Maumus F."/>
            <person name="Straeten D.V.D."/>
            <person name="Gould S.B."/>
            <person name="Rensing S.A."/>
        </authorList>
    </citation>
    <scope>NUCLEOTIDE SEQUENCE [LARGE SCALE GENOMIC DNA]</scope>
    <source>
        <strain evidence="1 2">S276</strain>
    </source>
</reference>
<comment type="caution">
    <text evidence="1">The sequence shown here is derived from an EMBL/GenBank/DDBJ whole genome shotgun (WGS) entry which is preliminary data.</text>
</comment>
<dbReference type="EMBL" id="BFEA01000279">
    <property type="protein sequence ID" value="GBG77872.1"/>
    <property type="molecule type" value="Genomic_DNA"/>
</dbReference>
<dbReference type="GO" id="GO:0019005">
    <property type="term" value="C:SCF ubiquitin ligase complex"/>
    <property type="evidence" value="ECO:0007669"/>
    <property type="project" value="TreeGrafter"/>
</dbReference>
<dbReference type="InterPro" id="IPR006553">
    <property type="entry name" value="Leu-rich_rpt_Cys-con_subtyp"/>
</dbReference>
<protein>
    <recommendedName>
        <fullName evidence="3">F-box domain-containing protein</fullName>
    </recommendedName>
</protein>
<dbReference type="InterPro" id="IPR032675">
    <property type="entry name" value="LRR_dom_sf"/>
</dbReference>
<evidence type="ECO:0000313" key="1">
    <source>
        <dbReference type="EMBL" id="GBG77872.1"/>
    </source>
</evidence>
<dbReference type="SMART" id="SM00367">
    <property type="entry name" value="LRR_CC"/>
    <property type="match status" value="3"/>
</dbReference>
<keyword evidence="2" id="KW-1185">Reference proteome</keyword>
<dbReference type="OrthoDB" id="550575at2759"/>
<evidence type="ECO:0000313" key="2">
    <source>
        <dbReference type="Proteomes" id="UP000265515"/>
    </source>
</evidence>
<proteinExistence type="predicted"/>
<name>A0A388L6K6_CHABU</name>
<organism evidence="1 2">
    <name type="scientific">Chara braunii</name>
    <name type="common">Braun's stonewort</name>
    <dbReference type="NCBI Taxonomy" id="69332"/>
    <lineage>
        <taxon>Eukaryota</taxon>
        <taxon>Viridiplantae</taxon>
        <taxon>Streptophyta</taxon>
        <taxon>Charophyceae</taxon>
        <taxon>Charales</taxon>
        <taxon>Characeae</taxon>
        <taxon>Chara</taxon>
    </lineage>
</organism>
<dbReference type="STRING" id="69332.A0A388L6K6"/>
<evidence type="ECO:0008006" key="3">
    <source>
        <dbReference type="Google" id="ProtNLM"/>
    </source>
</evidence>
<dbReference type="PANTHER" id="PTHR13318">
    <property type="entry name" value="PARTNER OF PAIRED, ISOFORM B-RELATED"/>
    <property type="match status" value="1"/>
</dbReference>
<accession>A0A388L6K6</accession>